<name>A0A3P7IN24_STRVU</name>
<gene>
    <name evidence="1" type="ORF">SVUK_LOCUS9488</name>
</gene>
<accession>A0A3P7IN24</accession>
<evidence type="ECO:0000313" key="1">
    <source>
        <dbReference type="EMBL" id="VDM74490.1"/>
    </source>
</evidence>
<reference evidence="1 2" key="1">
    <citation type="submission" date="2018-11" db="EMBL/GenBank/DDBJ databases">
        <authorList>
            <consortium name="Pathogen Informatics"/>
        </authorList>
    </citation>
    <scope>NUCLEOTIDE SEQUENCE [LARGE SCALE GENOMIC DNA]</scope>
</reference>
<evidence type="ECO:0000313" key="2">
    <source>
        <dbReference type="Proteomes" id="UP000270094"/>
    </source>
</evidence>
<dbReference type="EMBL" id="UYYB01094497">
    <property type="protein sequence ID" value="VDM74490.1"/>
    <property type="molecule type" value="Genomic_DNA"/>
</dbReference>
<sequence length="97" mass="10917">MLIGGEAMSAQSRAQAASLCWYLERFDGEVEWLDDDDDGDDDEMMVMMMTPPAASLRQPTAVGIQFWFSLAPSACALVSRNMSYQFRVTVQVRTKDR</sequence>
<dbReference type="AlphaFoldDB" id="A0A3P7IN24"/>
<keyword evidence="2" id="KW-1185">Reference proteome</keyword>
<proteinExistence type="predicted"/>
<organism evidence="1 2">
    <name type="scientific">Strongylus vulgaris</name>
    <name type="common">Blood worm</name>
    <dbReference type="NCBI Taxonomy" id="40348"/>
    <lineage>
        <taxon>Eukaryota</taxon>
        <taxon>Metazoa</taxon>
        <taxon>Ecdysozoa</taxon>
        <taxon>Nematoda</taxon>
        <taxon>Chromadorea</taxon>
        <taxon>Rhabditida</taxon>
        <taxon>Rhabditina</taxon>
        <taxon>Rhabditomorpha</taxon>
        <taxon>Strongyloidea</taxon>
        <taxon>Strongylidae</taxon>
        <taxon>Strongylus</taxon>
    </lineage>
</organism>
<dbReference type="Proteomes" id="UP000270094">
    <property type="component" value="Unassembled WGS sequence"/>
</dbReference>
<protein>
    <submittedName>
        <fullName evidence="1">Uncharacterized protein</fullName>
    </submittedName>
</protein>